<evidence type="ECO:0000259" key="13">
    <source>
        <dbReference type="Pfam" id="PF20511"/>
    </source>
</evidence>
<evidence type="ECO:0000256" key="5">
    <source>
        <dbReference type="ARBA" id="ARBA00011956"/>
    </source>
</evidence>
<dbReference type="InterPro" id="IPR014710">
    <property type="entry name" value="RmlC-like_jellyroll"/>
</dbReference>
<evidence type="ECO:0000256" key="12">
    <source>
        <dbReference type="ARBA" id="ARBA00030762"/>
    </source>
</evidence>
<keyword evidence="9" id="KW-0862">Zinc</keyword>
<evidence type="ECO:0000256" key="11">
    <source>
        <dbReference type="ARBA" id="ARBA00029741"/>
    </source>
</evidence>
<reference evidence="15" key="1">
    <citation type="journal article" date="2014" name="Front. Microbiol.">
        <title>High frequency of phylogenetically diverse reductive dehalogenase-homologous genes in deep subseafloor sedimentary metagenomes.</title>
        <authorList>
            <person name="Kawai M."/>
            <person name="Futagami T."/>
            <person name="Toyoda A."/>
            <person name="Takaki Y."/>
            <person name="Nishi S."/>
            <person name="Hori S."/>
            <person name="Arai W."/>
            <person name="Tsubouchi T."/>
            <person name="Morono Y."/>
            <person name="Uchiyama I."/>
            <person name="Ito T."/>
            <person name="Fujiyama A."/>
            <person name="Inagaki F."/>
            <person name="Takami H."/>
        </authorList>
    </citation>
    <scope>NUCLEOTIDE SEQUENCE</scope>
    <source>
        <strain evidence="15">Expedition CK06-06</strain>
    </source>
</reference>
<dbReference type="InterPro" id="IPR001250">
    <property type="entry name" value="Man6P_Isoase-1"/>
</dbReference>
<feature type="domain" description="Phosphomannose isomerase type I catalytic" evidence="13">
    <location>
        <begin position="7"/>
        <end position="153"/>
    </location>
</feature>
<comment type="subcellular location">
    <subcellularLocation>
        <location evidence="3">Cytoplasm</location>
    </subcellularLocation>
</comment>
<evidence type="ECO:0000256" key="3">
    <source>
        <dbReference type="ARBA" id="ARBA00004496"/>
    </source>
</evidence>
<dbReference type="FunFam" id="2.60.120.10:FF:000030">
    <property type="entry name" value="Mannose-6-phosphate isomerase ManA"/>
    <property type="match status" value="1"/>
</dbReference>
<proteinExistence type="inferred from homology"/>
<evidence type="ECO:0000256" key="9">
    <source>
        <dbReference type="ARBA" id="ARBA00022833"/>
    </source>
</evidence>
<protein>
    <recommendedName>
        <fullName evidence="6">Mannose-6-phosphate isomerase</fullName>
        <ecNumber evidence="5">5.3.1.8</ecNumber>
    </recommendedName>
    <alternativeName>
        <fullName evidence="11">Phosphohexomutase</fullName>
    </alternativeName>
    <alternativeName>
        <fullName evidence="12">Phosphomannose isomerase</fullName>
    </alternativeName>
</protein>
<feature type="domain" description="Phosphomannose isomerase type I helical insertion" evidence="14">
    <location>
        <begin position="182"/>
        <end position="243"/>
    </location>
</feature>
<dbReference type="CDD" id="cd07011">
    <property type="entry name" value="cupin_PMI_type_I_N"/>
    <property type="match status" value="1"/>
</dbReference>
<comment type="similarity">
    <text evidence="4">Belongs to the mannose-6-phosphate isomerase type 1 family.</text>
</comment>
<gene>
    <name evidence="15" type="ORF">S12H4_36414</name>
</gene>
<comment type="catalytic activity">
    <reaction evidence="1">
        <text>D-mannose 6-phosphate = D-fructose 6-phosphate</text>
        <dbReference type="Rhea" id="RHEA:12356"/>
        <dbReference type="ChEBI" id="CHEBI:58735"/>
        <dbReference type="ChEBI" id="CHEBI:61527"/>
        <dbReference type="EC" id="5.3.1.8"/>
    </reaction>
</comment>
<name>X1SDJ2_9ZZZZ</name>
<evidence type="ECO:0000259" key="14">
    <source>
        <dbReference type="Pfam" id="PF20512"/>
    </source>
</evidence>
<dbReference type="EMBL" id="BARW01021706">
    <property type="protein sequence ID" value="GAI91018.1"/>
    <property type="molecule type" value="Genomic_DNA"/>
</dbReference>
<dbReference type="InterPro" id="IPR046457">
    <property type="entry name" value="PMI_typeI_cat"/>
</dbReference>
<evidence type="ECO:0000256" key="4">
    <source>
        <dbReference type="ARBA" id="ARBA00010772"/>
    </source>
</evidence>
<dbReference type="InterPro" id="IPR046458">
    <property type="entry name" value="PMI_typeI_hel"/>
</dbReference>
<dbReference type="GO" id="GO:0005975">
    <property type="term" value="P:carbohydrate metabolic process"/>
    <property type="evidence" value="ECO:0007669"/>
    <property type="project" value="InterPro"/>
</dbReference>
<keyword evidence="7" id="KW-0963">Cytoplasm</keyword>
<evidence type="ECO:0000256" key="10">
    <source>
        <dbReference type="ARBA" id="ARBA00023235"/>
    </source>
</evidence>
<comment type="caution">
    <text evidence="15">The sequence shown here is derived from an EMBL/GenBank/DDBJ whole genome shotgun (WGS) entry which is preliminary data.</text>
</comment>
<dbReference type="GO" id="GO:0004476">
    <property type="term" value="F:mannose-6-phosphate isomerase activity"/>
    <property type="evidence" value="ECO:0007669"/>
    <property type="project" value="UniProtKB-EC"/>
</dbReference>
<dbReference type="GO" id="GO:0009298">
    <property type="term" value="P:GDP-mannose biosynthetic process"/>
    <property type="evidence" value="ECO:0007669"/>
    <property type="project" value="InterPro"/>
</dbReference>
<keyword evidence="8" id="KW-0479">Metal-binding</keyword>
<evidence type="ECO:0000256" key="2">
    <source>
        <dbReference type="ARBA" id="ARBA00001947"/>
    </source>
</evidence>
<dbReference type="GO" id="GO:0008270">
    <property type="term" value="F:zinc ion binding"/>
    <property type="evidence" value="ECO:0007669"/>
    <property type="project" value="InterPro"/>
</dbReference>
<dbReference type="AlphaFoldDB" id="X1SDJ2"/>
<dbReference type="InterPro" id="IPR016305">
    <property type="entry name" value="Mannose-6-P_Isomerase"/>
</dbReference>
<feature type="non-terminal residue" evidence="15">
    <location>
        <position position="251"/>
    </location>
</feature>
<dbReference type="InterPro" id="IPR011051">
    <property type="entry name" value="RmlC_Cupin_sf"/>
</dbReference>
<dbReference type="Pfam" id="PF20511">
    <property type="entry name" value="PMI_typeI_cat"/>
    <property type="match status" value="1"/>
</dbReference>
<organism evidence="15">
    <name type="scientific">marine sediment metagenome</name>
    <dbReference type="NCBI Taxonomy" id="412755"/>
    <lineage>
        <taxon>unclassified sequences</taxon>
        <taxon>metagenomes</taxon>
        <taxon>ecological metagenomes</taxon>
    </lineage>
</organism>
<sequence>MNKICILKNPTQEYAWGSKTVIQDLLGQAESKDKPIAELWMGDHPKAASNVLVEGEWQSLDEVIERSPESVLGKDVAKRFCSRLPFLFKVLAVDSPLSIQVHPNLEQARAGFTRENSLKIPLNAPNRNYKDENHKPEILCALTPFQGLKGFRKIQEILALMEKIVSSNLSDELNRLKIEANPIGLKGFFTALMRMDKSRQPLIVSEAVRLAEKLANEDQAFYWMVELNKAYPGDIGVFSPVILNLVQLEPG</sequence>
<evidence type="ECO:0000256" key="8">
    <source>
        <dbReference type="ARBA" id="ARBA00022723"/>
    </source>
</evidence>
<keyword evidence="10" id="KW-0413">Isomerase</keyword>
<dbReference type="Gene3D" id="2.60.120.10">
    <property type="entry name" value="Jelly Rolls"/>
    <property type="match status" value="1"/>
</dbReference>
<dbReference type="InterPro" id="IPR018050">
    <property type="entry name" value="Pmannose_isomerase-type1_CS"/>
</dbReference>
<dbReference type="Pfam" id="PF20512">
    <property type="entry name" value="PMI_typeI_hel"/>
    <property type="match status" value="1"/>
</dbReference>
<evidence type="ECO:0000313" key="15">
    <source>
        <dbReference type="EMBL" id="GAI91018.1"/>
    </source>
</evidence>
<dbReference type="PANTHER" id="PTHR10309:SF0">
    <property type="entry name" value="MANNOSE-6-PHOSPHATE ISOMERASE"/>
    <property type="match status" value="1"/>
</dbReference>
<comment type="cofactor">
    <cofactor evidence="2">
        <name>Zn(2+)</name>
        <dbReference type="ChEBI" id="CHEBI:29105"/>
    </cofactor>
</comment>
<dbReference type="PROSITE" id="PS00965">
    <property type="entry name" value="PMI_I_1"/>
    <property type="match status" value="1"/>
</dbReference>
<dbReference type="EC" id="5.3.1.8" evidence="5"/>
<dbReference type="NCBIfam" id="TIGR00218">
    <property type="entry name" value="manA"/>
    <property type="match status" value="1"/>
</dbReference>
<evidence type="ECO:0000256" key="6">
    <source>
        <dbReference type="ARBA" id="ARBA00018236"/>
    </source>
</evidence>
<dbReference type="PRINTS" id="PR00714">
    <property type="entry name" value="MAN6PISMRASE"/>
</dbReference>
<evidence type="ECO:0000256" key="7">
    <source>
        <dbReference type="ARBA" id="ARBA00022490"/>
    </source>
</evidence>
<dbReference type="GO" id="GO:0005829">
    <property type="term" value="C:cytosol"/>
    <property type="evidence" value="ECO:0007669"/>
    <property type="project" value="TreeGrafter"/>
</dbReference>
<dbReference type="PANTHER" id="PTHR10309">
    <property type="entry name" value="MANNOSE-6-PHOSPHATE ISOMERASE"/>
    <property type="match status" value="1"/>
</dbReference>
<evidence type="ECO:0000256" key="1">
    <source>
        <dbReference type="ARBA" id="ARBA00000757"/>
    </source>
</evidence>
<accession>X1SDJ2</accession>
<dbReference type="SUPFAM" id="SSF51182">
    <property type="entry name" value="RmlC-like cupins"/>
    <property type="match status" value="1"/>
</dbReference>